<sequence length="91" mass="10714">MNEVFVKLLCIGPDKRNPISTWLIRKRIRKYCVNDLAARTHLLADRRNHEVTTPNPVHPFNLDFWHLEIVASCEQARNLRMLDIDDVALEH</sequence>
<accession>A0ABV8QBN3</accession>
<name>A0ABV8QBN3_9MICO</name>
<dbReference type="EMBL" id="JBHSCN010000006">
    <property type="protein sequence ID" value="MFC4244866.1"/>
    <property type="molecule type" value="Genomic_DNA"/>
</dbReference>
<evidence type="ECO:0000313" key="2">
    <source>
        <dbReference type="Proteomes" id="UP001595900"/>
    </source>
</evidence>
<dbReference type="Proteomes" id="UP001595900">
    <property type="component" value="Unassembled WGS sequence"/>
</dbReference>
<reference evidence="2" key="1">
    <citation type="journal article" date="2019" name="Int. J. Syst. Evol. Microbiol.">
        <title>The Global Catalogue of Microorganisms (GCM) 10K type strain sequencing project: providing services to taxonomists for standard genome sequencing and annotation.</title>
        <authorList>
            <consortium name="The Broad Institute Genomics Platform"/>
            <consortium name="The Broad Institute Genome Sequencing Center for Infectious Disease"/>
            <person name="Wu L."/>
            <person name="Ma J."/>
        </authorList>
    </citation>
    <scope>NUCLEOTIDE SEQUENCE [LARGE SCALE GENOMIC DNA]</scope>
    <source>
        <strain evidence="2">CGMCC 1.10363</strain>
    </source>
</reference>
<comment type="caution">
    <text evidence="1">The sequence shown here is derived from an EMBL/GenBank/DDBJ whole genome shotgun (WGS) entry which is preliminary data.</text>
</comment>
<gene>
    <name evidence="1" type="ORF">ACFOYW_15940</name>
</gene>
<dbReference type="RefSeq" id="WP_390231110.1">
    <property type="nucleotide sequence ID" value="NZ_JBHSCN010000006.1"/>
</dbReference>
<protein>
    <submittedName>
        <fullName evidence="1">Uncharacterized protein</fullName>
    </submittedName>
</protein>
<organism evidence="1 2">
    <name type="scientific">Gryllotalpicola reticulitermitis</name>
    <dbReference type="NCBI Taxonomy" id="1184153"/>
    <lineage>
        <taxon>Bacteria</taxon>
        <taxon>Bacillati</taxon>
        <taxon>Actinomycetota</taxon>
        <taxon>Actinomycetes</taxon>
        <taxon>Micrococcales</taxon>
        <taxon>Microbacteriaceae</taxon>
        <taxon>Gryllotalpicola</taxon>
    </lineage>
</organism>
<evidence type="ECO:0000313" key="1">
    <source>
        <dbReference type="EMBL" id="MFC4244866.1"/>
    </source>
</evidence>
<proteinExistence type="predicted"/>
<keyword evidence="2" id="KW-1185">Reference proteome</keyword>